<feature type="signal peptide" evidence="2">
    <location>
        <begin position="1"/>
        <end position="22"/>
    </location>
</feature>
<dbReference type="EMBL" id="VDEP01000035">
    <property type="protein sequence ID" value="KAA1136388.1"/>
    <property type="molecule type" value="Genomic_DNA"/>
</dbReference>
<dbReference type="AlphaFoldDB" id="A0A5B0PLR4"/>
<keyword evidence="5" id="KW-1185">Reference proteome</keyword>
<organism evidence="3 5">
    <name type="scientific">Puccinia graminis f. sp. tritici</name>
    <dbReference type="NCBI Taxonomy" id="56615"/>
    <lineage>
        <taxon>Eukaryota</taxon>
        <taxon>Fungi</taxon>
        <taxon>Dikarya</taxon>
        <taxon>Basidiomycota</taxon>
        <taxon>Pucciniomycotina</taxon>
        <taxon>Pucciniomycetes</taxon>
        <taxon>Pucciniales</taxon>
        <taxon>Pucciniaceae</taxon>
        <taxon>Puccinia</taxon>
    </lineage>
</organism>
<gene>
    <name evidence="3" type="ORF">PGT21_024858</name>
    <name evidence="4" type="ORF">PGTUg99_029704</name>
</gene>
<dbReference type="OrthoDB" id="10615786at2759"/>
<evidence type="ECO:0000313" key="6">
    <source>
        <dbReference type="Proteomes" id="UP000325313"/>
    </source>
</evidence>
<feature type="region of interest" description="Disordered" evidence="1">
    <location>
        <begin position="155"/>
        <end position="176"/>
    </location>
</feature>
<sequence>MPLAHFISVFLSIGQLLILNTAASLTKLAEESNLAANAHLPTSAMEDASKLTTARGMTPAPQRDRLGNTPPWEFRAGELMKTTTLTEQSRDAALGRAPSYWHPYAIPLENRFIKQAQKTQEQKASAPGRNRGQKQSQRGQKSVFKWITNLFRKNRRGNLKDQTAPGAFGETAGSADKGTASPMVQLFNDLFQKDKKPEAHFKLAQEAVEYLLRTPGVRQEELSEWVPKLIQVGSKNGHGHNLEFRSTLFYGLHTLVLKHYANDVLRSSILSQLNKALERIRTEFGPAIVSEWDKELYNPSSGLSKKIGNWKQLKDIITYEPSLKDLRIGLNNKNKASIIQNLDHIKTIFAISTIRNYSAETRVASIGVLSEIIKQENSEHIKGHAALELALSLKDPENTEVFLFDHEKKLLESLTAQSNLREPANLPKG</sequence>
<evidence type="ECO:0000313" key="4">
    <source>
        <dbReference type="EMBL" id="KAA1136388.1"/>
    </source>
</evidence>
<accession>A0A5B0PLR4</accession>
<evidence type="ECO:0000256" key="1">
    <source>
        <dbReference type="SAM" id="MobiDB-lite"/>
    </source>
</evidence>
<reference evidence="5 6" key="1">
    <citation type="submission" date="2019-05" db="EMBL/GenBank/DDBJ databases">
        <title>Emergence of the Ug99 lineage of the wheat stem rust pathogen through somatic hybridization.</title>
        <authorList>
            <person name="Li F."/>
            <person name="Upadhyaya N.M."/>
            <person name="Sperschneider J."/>
            <person name="Matny O."/>
            <person name="Nguyen-Phuc H."/>
            <person name="Mago R."/>
            <person name="Raley C."/>
            <person name="Miller M.E."/>
            <person name="Silverstein K.A.T."/>
            <person name="Henningsen E."/>
            <person name="Hirsch C.D."/>
            <person name="Visser B."/>
            <person name="Pretorius Z.A."/>
            <person name="Steffenson B.J."/>
            <person name="Schwessinger B."/>
            <person name="Dodds P.N."/>
            <person name="Figueroa M."/>
        </authorList>
    </citation>
    <scope>NUCLEOTIDE SEQUENCE [LARGE SCALE GENOMIC DNA]</scope>
    <source>
        <strain evidence="3">21-0</strain>
        <strain evidence="4 6">Ug99</strain>
    </source>
</reference>
<comment type="caution">
    <text evidence="3">The sequence shown here is derived from an EMBL/GenBank/DDBJ whole genome shotgun (WGS) entry which is preliminary data.</text>
</comment>
<evidence type="ECO:0000313" key="3">
    <source>
        <dbReference type="EMBL" id="KAA1101580.1"/>
    </source>
</evidence>
<feature type="chain" id="PRO_5036137788" description="HEAT repeat domain-containing protein" evidence="2">
    <location>
        <begin position="23"/>
        <end position="429"/>
    </location>
</feature>
<protein>
    <recommendedName>
        <fullName evidence="7">HEAT repeat domain-containing protein</fullName>
    </recommendedName>
</protein>
<dbReference type="Proteomes" id="UP000325313">
    <property type="component" value="Unassembled WGS sequence"/>
</dbReference>
<proteinExistence type="predicted"/>
<evidence type="ECO:0008006" key="7">
    <source>
        <dbReference type="Google" id="ProtNLM"/>
    </source>
</evidence>
<feature type="region of interest" description="Disordered" evidence="1">
    <location>
        <begin position="116"/>
        <end position="140"/>
    </location>
</feature>
<dbReference type="Proteomes" id="UP000324748">
    <property type="component" value="Unassembled WGS sequence"/>
</dbReference>
<dbReference type="EMBL" id="VSWC01000053">
    <property type="protein sequence ID" value="KAA1101580.1"/>
    <property type="molecule type" value="Genomic_DNA"/>
</dbReference>
<keyword evidence="2" id="KW-0732">Signal</keyword>
<name>A0A5B0PLR4_PUCGR</name>
<evidence type="ECO:0000256" key="2">
    <source>
        <dbReference type="SAM" id="SignalP"/>
    </source>
</evidence>
<evidence type="ECO:0000313" key="5">
    <source>
        <dbReference type="Proteomes" id="UP000324748"/>
    </source>
</evidence>